<dbReference type="InterPro" id="IPR026960">
    <property type="entry name" value="RVT-Znf"/>
</dbReference>
<evidence type="ECO:0000313" key="2">
    <source>
        <dbReference type="EnsemblPlants" id="OPUNC02G11100.1"/>
    </source>
</evidence>
<protein>
    <recommendedName>
        <fullName evidence="1">Reverse transcriptase zinc-binding domain-containing protein</fullName>
    </recommendedName>
</protein>
<dbReference type="Gramene" id="OPUNC02G11100.1">
    <property type="protein sequence ID" value="OPUNC02G11100.1"/>
    <property type="gene ID" value="OPUNC02G11100"/>
</dbReference>
<organism evidence="2">
    <name type="scientific">Oryza punctata</name>
    <name type="common">Red rice</name>
    <dbReference type="NCBI Taxonomy" id="4537"/>
    <lineage>
        <taxon>Eukaryota</taxon>
        <taxon>Viridiplantae</taxon>
        <taxon>Streptophyta</taxon>
        <taxon>Embryophyta</taxon>
        <taxon>Tracheophyta</taxon>
        <taxon>Spermatophyta</taxon>
        <taxon>Magnoliopsida</taxon>
        <taxon>Liliopsida</taxon>
        <taxon>Poales</taxon>
        <taxon>Poaceae</taxon>
        <taxon>BOP clade</taxon>
        <taxon>Oryzoideae</taxon>
        <taxon>Oryzeae</taxon>
        <taxon>Oryzinae</taxon>
        <taxon>Oryza</taxon>
    </lineage>
</organism>
<dbReference type="Proteomes" id="UP000026962">
    <property type="component" value="Chromosome 2"/>
</dbReference>
<proteinExistence type="predicted"/>
<evidence type="ECO:0000259" key="1">
    <source>
        <dbReference type="Pfam" id="PF13966"/>
    </source>
</evidence>
<dbReference type="AlphaFoldDB" id="A0A0E0JYJ0"/>
<dbReference type="STRING" id="4537.A0A0E0JYJ0"/>
<keyword evidence="3" id="KW-1185">Reference proteome</keyword>
<dbReference type="EnsemblPlants" id="OPUNC02G11100.1">
    <property type="protein sequence ID" value="OPUNC02G11100.1"/>
    <property type="gene ID" value="OPUNC02G11100"/>
</dbReference>
<dbReference type="Pfam" id="PF13966">
    <property type="entry name" value="zf-RVT"/>
    <property type="match status" value="1"/>
</dbReference>
<sequence length="162" mass="18082">MTGKGVGGMEAGVVVGFGIRDAEMNASGTYTAKSAYQAQFIGSEYNPMFKLNWTAEAQSKQRFLGWLILHQRTLTTENLLIGQWPCLAFGHNKQRDPKPKYPAKHIRLDDANILCRKQSASKKKHWSANHDLVAYLAPKKCESLPRNSFKCNPNCSPNFGGH</sequence>
<feature type="domain" description="Reverse transcriptase zinc-binding" evidence="1">
    <location>
        <begin position="30"/>
        <end position="85"/>
    </location>
</feature>
<name>A0A0E0JYJ0_ORYPU</name>
<accession>A0A0E0JYJ0</accession>
<dbReference type="HOGENOM" id="CLU_1638105_0_0_1"/>
<reference evidence="2" key="1">
    <citation type="submission" date="2015-04" db="UniProtKB">
        <authorList>
            <consortium name="EnsemblPlants"/>
        </authorList>
    </citation>
    <scope>IDENTIFICATION</scope>
</reference>
<evidence type="ECO:0000313" key="3">
    <source>
        <dbReference type="Proteomes" id="UP000026962"/>
    </source>
</evidence>
<reference evidence="2" key="2">
    <citation type="submission" date="2018-05" db="EMBL/GenBank/DDBJ databases">
        <title>OpunRS2 (Oryza punctata Reference Sequence Version 2).</title>
        <authorList>
            <person name="Zhang J."/>
            <person name="Kudrna D."/>
            <person name="Lee S."/>
            <person name="Talag J."/>
            <person name="Welchert J."/>
            <person name="Wing R.A."/>
        </authorList>
    </citation>
    <scope>NUCLEOTIDE SEQUENCE [LARGE SCALE GENOMIC DNA]</scope>
</reference>